<keyword evidence="2" id="KW-1185">Reference proteome</keyword>
<name>A0ABV7KEJ1_9HYPH</name>
<proteinExistence type="predicted"/>
<dbReference type="RefSeq" id="WP_378221675.1">
    <property type="nucleotide sequence ID" value="NZ_JBHRTK010000013.1"/>
</dbReference>
<sequence length="42" mass="5002">MRYVIVIVAIAFFIIWDGLYNEGRYLDYSVREMKTVVHYVTG</sequence>
<accession>A0ABV7KEJ1</accession>
<evidence type="ECO:0000313" key="1">
    <source>
        <dbReference type="EMBL" id="MFC3207431.1"/>
    </source>
</evidence>
<protein>
    <submittedName>
        <fullName evidence="1">Uncharacterized protein</fullName>
    </submittedName>
</protein>
<gene>
    <name evidence="1" type="ORF">ACFOHJ_14500</name>
</gene>
<organism evidence="1 2">
    <name type="scientific">Aquamicrobium soli</name>
    <dbReference type="NCBI Taxonomy" id="1811518"/>
    <lineage>
        <taxon>Bacteria</taxon>
        <taxon>Pseudomonadati</taxon>
        <taxon>Pseudomonadota</taxon>
        <taxon>Alphaproteobacteria</taxon>
        <taxon>Hyphomicrobiales</taxon>
        <taxon>Phyllobacteriaceae</taxon>
        <taxon>Aquamicrobium</taxon>
    </lineage>
</organism>
<comment type="caution">
    <text evidence="1">The sequence shown here is derived from an EMBL/GenBank/DDBJ whole genome shotgun (WGS) entry which is preliminary data.</text>
</comment>
<dbReference type="EMBL" id="JBHRTK010000013">
    <property type="protein sequence ID" value="MFC3207431.1"/>
    <property type="molecule type" value="Genomic_DNA"/>
</dbReference>
<reference evidence="2" key="1">
    <citation type="journal article" date="2019" name="Int. J. Syst. Evol. Microbiol.">
        <title>The Global Catalogue of Microorganisms (GCM) 10K type strain sequencing project: providing services to taxonomists for standard genome sequencing and annotation.</title>
        <authorList>
            <consortium name="The Broad Institute Genomics Platform"/>
            <consortium name="The Broad Institute Genome Sequencing Center for Infectious Disease"/>
            <person name="Wu L."/>
            <person name="Ma J."/>
        </authorList>
    </citation>
    <scope>NUCLEOTIDE SEQUENCE [LARGE SCALE GENOMIC DNA]</scope>
    <source>
        <strain evidence="2">KCTC 52165</strain>
    </source>
</reference>
<dbReference type="Proteomes" id="UP001595583">
    <property type="component" value="Unassembled WGS sequence"/>
</dbReference>
<evidence type="ECO:0000313" key="2">
    <source>
        <dbReference type="Proteomes" id="UP001595583"/>
    </source>
</evidence>